<evidence type="ECO:0000256" key="6">
    <source>
        <dbReference type="ARBA" id="ARBA00023136"/>
    </source>
</evidence>
<dbReference type="Proteomes" id="UP001164746">
    <property type="component" value="Chromosome 15"/>
</dbReference>
<evidence type="ECO:0000256" key="2">
    <source>
        <dbReference type="ARBA" id="ARBA00010109"/>
    </source>
</evidence>
<comment type="function">
    <text evidence="8">6-O-sulfation enzyme which catalyzes the transfer of sulfate from 3'-phosphoadenosine 5'-phosphosulfate (PAPS) to position 6 of the N-sulfoglucosamine residue (GlcNS) of heparan sulfate.</text>
</comment>
<dbReference type="Pfam" id="PF03567">
    <property type="entry name" value="Sulfotransfer_2"/>
    <property type="match status" value="1"/>
</dbReference>
<sequence>MDADSEIKDGTGYFYTTQLRDPLDRYISEWKHQASGGHWEDSFYICAGGHAEWGQVRPCFLTDNWRGVSLDDFMKCKYNLATNRMARMLADLERSNCYKHFHEEKYKRQRALQWVSSAKQNLRSMEFFETCLRKS</sequence>
<evidence type="ECO:0000256" key="4">
    <source>
        <dbReference type="ARBA" id="ARBA00022692"/>
    </source>
</evidence>
<dbReference type="EMBL" id="CP111026">
    <property type="protein sequence ID" value="WAR28372.1"/>
    <property type="molecule type" value="Genomic_DNA"/>
</dbReference>
<organism evidence="9 10">
    <name type="scientific">Mya arenaria</name>
    <name type="common">Soft-shell clam</name>
    <dbReference type="NCBI Taxonomy" id="6604"/>
    <lineage>
        <taxon>Eukaryota</taxon>
        <taxon>Metazoa</taxon>
        <taxon>Spiralia</taxon>
        <taxon>Lophotrochozoa</taxon>
        <taxon>Mollusca</taxon>
        <taxon>Bivalvia</taxon>
        <taxon>Autobranchia</taxon>
        <taxon>Heteroconchia</taxon>
        <taxon>Euheterodonta</taxon>
        <taxon>Imparidentia</taxon>
        <taxon>Neoheterodontei</taxon>
        <taxon>Myida</taxon>
        <taxon>Myoidea</taxon>
        <taxon>Myidae</taxon>
        <taxon>Mya</taxon>
    </lineage>
</organism>
<protein>
    <recommendedName>
        <fullName evidence="8">Heparan-sulfate 6-O-sulfotransferase</fullName>
        <ecNumber evidence="8">2.8.2.-</ecNumber>
    </recommendedName>
</protein>
<keyword evidence="4" id="KW-0812">Transmembrane</keyword>
<keyword evidence="7" id="KW-0325">Glycoprotein</keyword>
<dbReference type="PANTHER" id="PTHR12812:SF0">
    <property type="entry name" value="HEPARAN-SULFATE 6-O-SULFOTRANSFERASE"/>
    <property type="match status" value="1"/>
</dbReference>
<evidence type="ECO:0000256" key="1">
    <source>
        <dbReference type="ARBA" id="ARBA00004167"/>
    </source>
</evidence>
<dbReference type="Gene3D" id="3.40.50.300">
    <property type="entry name" value="P-loop containing nucleotide triphosphate hydrolases"/>
    <property type="match status" value="1"/>
</dbReference>
<comment type="similarity">
    <text evidence="2 8">Belongs to the sulfotransferase 6 family.</text>
</comment>
<dbReference type="InterPro" id="IPR027417">
    <property type="entry name" value="P-loop_NTPase"/>
</dbReference>
<keyword evidence="6 8" id="KW-0472">Membrane</keyword>
<dbReference type="InterPro" id="IPR005331">
    <property type="entry name" value="Sulfotransferase"/>
</dbReference>
<evidence type="ECO:0000256" key="3">
    <source>
        <dbReference type="ARBA" id="ARBA00022679"/>
    </source>
</evidence>
<keyword evidence="3 8" id="KW-0808">Transferase</keyword>
<keyword evidence="5" id="KW-1133">Transmembrane helix</keyword>
<reference evidence="9" key="1">
    <citation type="submission" date="2022-11" db="EMBL/GenBank/DDBJ databases">
        <title>Centuries of genome instability and evolution in soft-shell clam transmissible cancer (bioRxiv).</title>
        <authorList>
            <person name="Hart S.F.M."/>
            <person name="Yonemitsu M.A."/>
            <person name="Giersch R.M."/>
            <person name="Beal B.F."/>
            <person name="Arriagada G."/>
            <person name="Davis B.W."/>
            <person name="Ostrander E.A."/>
            <person name="Goff S.P."/>
            <person name="Metzger M.J."/>
        </authorList>
    </citation>
    <scope>NUCLEOTIDE SEQUENCE</scope>
    <source>
        <strain evidence="9">MELC-2E11</strain>
        <tissue evidence="9">Siphon/mantle</tissue>
    </source>
</reference>
<dbReference type="InterPro" id="IPR010635">
    <property type="entry name" value="Heparan_SO4-6-sulfoTrfase"/>
</dbReference>
<dbReference type="EC" id="2.8.2.-" evidence="8"/>
<evidence type="ECO:0000256" key="5">
    <source>
        <dbReference type="ARBA" id="ARBA00022989"/>
    </source>
</evidence>
<evidence type="ECO:0000256" key="8">
    <source>
        <dbReference type="RuleBase" id="RU364122"/>
    </source>
</evidence>
<name>A0ABY7G1P9_MYAAR</name>
<accession>A0ABY7G1P9</accession>
<keyword evidence="10" id="KW-1185">Reference proteome</keyword>
<evidence type="ECO:0000256" key="7">
    <source>
        <dbReference type="ARBA" id="ARBA00023180"/>
    </source>
</evidence>
<gene>
    <name evidence="9" type="ORF">MAR_014076</name>
</gene>
<proteinExistence type="inferred from homology"/>
<evidence type="ECO:0000313" key="10">
    <source>
        <dbReference type="Proteomes" id="UP001164746"/>
    </source>
</evidence>
<keyword evidence="8" id="KW-0735">Signal-anchor</keyword>
<comment type="catalytic activity">
    <reaction evidence="8">
        <text>alpha-D-glucosaminyl-[heparan sulfate](n) + 3'-phosphoadenylyl sulfate = 6-sulfo-alpha-D-glucosaminyl-[heparan sulfate](n) + adenosine 3',5'-bisphosphate + H(+)</text>
        <dbReference type="Rhea" id="RHEA:56604"/>
        <dbReference type="Rhea" id="RHEA-COMP:9830"/>
        <dbReference type="Rhea" id="RHEA-COMP:14621"/>
        <dbReference type="ChEBI" id="CHEBI:15378"/>
        <dbReference type="ChEBI" id="CHEBI:58339"/>
        <dbReference type="ChEBI" id="CHEBI:58343"/>
        <dbReference type="ChEBI" id="CHEBI:58388"/>
        <dbReference type="ChEBI" id="CHEBI:140604"/>
    </reaction>
</comment>
<evidence type="ECO:0000313" key="9">
    <source>
        <dbReference type="EMBL" id="WAR28372.1"/>
    </source>
</evidence>
<dbReference type="PANTHER" id="PTHR12812">
    <property type="entry name" value="HEPARAN SULFATE 6-O-SULFOTRANSFERASE 3"/>
    <property type="match status" value="1"/>
</dbReference>
<comment type="subcellular location">
    <subcellularLocation>
        <location evidence="1">Membrane</location>
        <topology evidence="1">Single-pass membrane protein</topology>
    </subcellularLocation>
    <subcellularLocation>
        <location evidence="8">Membrane</location>
        <topology evidence="8">Single-pass type II membrane protein</topology>
    </subcellularLocation>
</comment>